<keyword evidence="3" id="KW-1185">Reference proteome</keyword>
<dbReference type="RefSeq" id="WP_369337780.1">
    <property type="nucleotide sequence ID" value="NZ_JBFYGN010000006.1"/>
</dbReference>
<dbReference type="Gene3D" id="3.40.190.10">
    <property type="entry name" value="Periplasmic binding protein-like II"/>
    <property type="match status" value="1"/>
</dbReference>
<dbReference type="InterPro" id="IPR005064">
    <property type="entry name" value="BUG"/>
</dbReference>
<dbReference type="SUPFAM" id="SSF53850">
    <property type="entry name" value="Periplasmic binding protein-like II"/>
    <property type="match status" value="1"/>
</dbReference>
<reference evidence="2 3" key="1">
    <citation type="journal article" date="2013" name="Int. J. Syst. Evol. Microbiol.">
        <title>Comamonas guangdongensis sp. nov., isolated from subterranean forest sediment, and emended description of the genus Comamonas.</title>
        <authorList>
            <person name="Zhang J."/>
            <person name="Wang Y."/>
            <person name="Zhou S."/>
            <person name="Wu C."/>
            <person name="He J."/>
            <person name="Li F."/>
        </authorList>
    </citation>
    <scope>NUCLEOTIDE SEQUENCE [LARGE SCALE GENOMIC DNA]</scope>
    <source>
        <strain evidence="2 3">CCTCC AB2011133</strain>
    </source>
</reference>
<comment type="caution">
    <text evidence="2">The sequence shown here is derived from an EMBL/GenBank/DDBJ whole genome shotgun (WGS) entry which is preliminary data.</text>
</comment>
<name>A0ABV3ZSK0_9BURK</name>
<dbReference type="PANTHER" id="PTHR42928:SF5">
    <property type="entry name" value="BLR1237 PROTEIN"/>
    <property type="match status" value="1"/>
</dbReference>
<organism evidence="2 3">
    <name type="scientific">Comamonas guangdongensis</name>
    <dbReference type="NCBI Taxonomy" id="510515"/>
    <lineage>
        <taxon>Bacteria</taxon>
        <taxon>Pseudomonadati</taxon>
        <taxon>Pseudomonadota</taxon>
        <taxon>Betaproteobacteria</taxon>
        <taxon>Burkholderiales</taxon>
        <taxon>Comamonadaceae</taxon>
        <taxon>Comamonas</taxon>
    </lineage>
</organism>
<accession>A0ABV3ZSK0</accession>
<sequence length="318" mass="34421">MANGAYPAGLSEDSAAEASRTRGELQLVVPYSAGGPLDRSARKLVQETNSIGRLQVLNVPGEGGATGAAMVARTGSRDPLLLMGTVATQAILPWLNPQLPYDPLRDFQPLMLVARMPHVLVMRSELALQWRIYSPDDLLRFMAKHRQPLRYASAGNGSIGHIAGKLFQTLTRVPLLHLPFAGARPALSALLEGSADLMFDNVASALPHVQAGRLKAIGVTSRTPLPLLPGVPSLSDSVRDLHLATWFGLFATAGISDALAKRWVGAFAQTLQKPQVQQYFDAMGVIREDLRLQDFARLVQTEHSFYGQLIKANHILPG</sequence>
<comment type="similarity">
    <text evidence="1">Belongs to the UPF0065 (bug) family.</text>
</comment>
<dbReference type="EMBL" id="JBFYGN010000006">
    <property type="protein sequence ID" value="MEX8192577.1"/>
    <property type="molecule type" value="Genomic_DNA"/>
</dbReference>
<evidence type="ECO:0000313" key="3">
    <source>
        <dbReference type="Proteomes" id="UP001561046"/>
    </source>
</evidence>
<protein>
    <submittedName>
        <fullName evidence="2">Bug family tripartite tricarboxylate transporter substrate binding protein</fullName>
    </submittedName>
</protein>
<dbReference type="Pfam" id="PF03401">
    <property type="entry name" value="TctC"/>
    <property type="match status" value="1"/>
</dbReference>
<dbReference type="CDD" id="cd07012">
    <property type="entry name" value="PBP2_Bug_TTT"/>
    <property type="match status" value="1"/>
</dbReference>
<dbReference type="Proteomes" id="UP001561046">
    <property type="component" value="Unassembled WGS sequence"/>
</dbReference>
<proteinExistence type="inferred from homology"/>
<dbReference type="PIRSF" id="PIRSF017082">
    <property type="entry name" value="YflP"/>
    <property type="match status" value="1"/>
</dbReference>
<dbReference type="Gene3D" id="3.40.190.150">
    <property type="entry name" value="Bordetella uptake gene, domain 1"/>
    <property type="match status" value="1"/>
</dbReference>
<dbReference type="PANTHER" id="PTHR42928">
    <property type="entry name" value="TRICARBOXYLATE-BINDING PROTEIN"/>
    <property type="match status" value="1"/>
</dbReference>
<evidence type="ECO:0000256" key="1">
    <source>
        <dbReference type="ARBA" id="ARBA00006987"/>
    </source>
</evidence>
<evidence type="ECO:0000313" key="2">
    <source>
        <dbReference type="EMBL" id="MEX8192577.1"/>
    </source>
</evidence>
<gene>
    <name evidence="2" type="ORF">AB6724_06970</name>
</gene>
<dbReference type="InterPro" id="IPR042100">
    <property type="entry name" value="Bug_dom1"/>
</dbReference>